<name>A0ABD3T4W4_SINWO</name>
<feature type="non-terminal residue" evidence="1">
    <location>
        <position position="1"/>
    </location>
</feature>
<dbReference type="Proteomes" id="UP001634394">
    <property type="component" value="Unassembled WGS sequence"/>
</dbReference>
<gene>
    <name evidence="1" type="ORF">ACJMK2_023464</name>
</gene>
<reference evidence="1 2" key="1">
    <citation type="submission" date="2024-11" db="EMBL/GenBank/DDBJ databases">
        <title>Chromosome-level genome assembly of the freshwater bivalve Anodonta woodiana.</title>
        <authorList>
            <person name="Chen X."/>
        </authorList>
    </citation>
    <scope>NUCLEOTIDE SEQUENCE [LARGE SCALE GENOMIC DNA]</scope>
    <source>
        <strain evidence="1">MN2024</strain>
        <tissue evidence="1">Gills</tissue>
    </source>
</reference>
<dbReference type="AlphaFoldDB" id="A0ABD3T4W4"/>
<proteinExistence type="predicted"/>
<feature type="non-terminal residue" evidence="1">
    <location>
        <position position="124"/>
    </location>
</feature>
<sequence>SLPDIIQDCIQDLSSHVQEDYQTASKIVYRTCHLTFKWLTSIQDLSSQVQEAYQTASPIVYRTCHLKFKRLTRQHPRLYTGLVISRSRGLPDSIHDCIQDLSSHVQEAYQTASKIVYRTCRLTF</sequence>
<keyword evidence="2" id="KW-1185">Reference proteome</keyword>
<protein>
    <submittedName>
        <fullName evidence="1">Uncharacterized protein</fullName>
    </submittedName>
</protein>
<organism evidence="1 2">
    <name type="scientific">Sinanodonta woodiana</name>
    <name type="common">Chinese pond mussel</name>
    <name type="synonym">Anodonta woodiana</name>
    <dbReference type="NCBI Taxonomy" id="1069815"/>
    <lineage>
        <taxon>Eukaryota</taxon>
        <taxon>Metazoa</taxon>
        <taxon>Spiralia</taxon>
        <taxon>Lophotrochozoa</taxon>
        <taxon>Mollusca</taxon>
        <taxon>Bivalvia</taxon>
        <taxon>Autobranchia</taxon>
        <taxon>Heteroconchia</taxon>
        <taxon>Palaeoheterodonta</taxon>
        <taxon>Unionida</taxon>
        <taxon>Unionoidea</taxon>
        <taxon>Unionidae</taxon>
        <taxon>Unioninae</taxon>
        <taxon>Sinanodonta</taxon>
    </lineage>
</organism>
<evidence type="ECO:0000313" key="2">
    <source>
        <dbReference type="Proteomes" id="UP001634394"/>
    </source>
</evidence>
<comment type="caution">
    <text evidence="1">The sequence shown here is derived from an EMBL/GenBank/DDBJ whole genome shotgun (WGS) entry which is preliminary data.</text>
</comment>
<accession>A0ABD3T4W4</accession>
<evidence type="ECO:0000313" key="1">
    <source>
        <dbReference type="EMBL" id="KAL3831750.1"/>
    </source>
</evidence>
<dbReference type="EMBL" id="JBJQND010000019">
    <property type="protein sequence ID" value="KAL3831750.1"/>
    <property type="molecule type" value="Genomic_DNA"/>
</dbReference>